<protein>
    <submittedName>
        <fullName evidence="4">Uncharacterized protein</fullName>
    </submittedName>
</protein>
<dbReference type="Proteomes" id="UP000886520">
    <property type="component" value="Chromosome 2"/>
</dbReference>
<evidence type="ECO:0000313" key="5">
    <source>
        <dbReference type="Proteomes" id="UP000886520"/>
    </source>
</evidence>
<feature type="compositionally biased region" description="Polar residues" evidence="3">
    <location>
        <begin position="42"/>
        <end position="51"/>
    </location>
</feature>
<dbReference type="PANTHER" id="PTHR33142:SF8">
    <property type="entry name" value="CYCLIN-DEPENDENT PROTEIN KINASE INHIBITOR SMR9"/>
    <property type="match status" value="1"/>
</dbReference>
<accession>A0A9D4VA79</accession>
<evidence type="ECO:0000256" key="1">
    <source>
        <dbReference type="ARBA" id="ARBA00023013"/>
    </source>
</evidence>
<dbReference type="PANTHER" id="PTHR33142">
    <property type="entry name" value="CYCLIN-DEPENDENT PROTEIN KINASE INHIBITOR SMR13"/>
    <property type="match status" value="1"/>
</dbReference>
<organism evidence="4 5">
    <name type="scientific">Adiantum capillus-veneris</name>
    <name type="common">Maidenhair fern</name>
    <dbReference type="NCBI Taxonomy" id="13818"/>
    <lineage>
        <taxon>Eukaryota</taxon>
        <taxon>Viridiplantae</taxon>
        <taxon>Streptophyta</taxon>
        <taxon>Embryophyta</taxon>
        <taxon>Tracheophyta</taxon>
        <taxon>Polypodiopsida</taxon>
        <taxon>Polypodiidae</taxon>
        <taxon>Polypodiales</taxon>
        <taxon>Pteridineae</taxon>
        <taxon>Pteridaceae</taxon>
        <taxon>Vittarioideae</taxon>
        <taxon>Adiantum</taxon>
    </lineage>
</organism>
<dbReference type="GO" id="GO:0004860">
    <property type="term" value="F:protein kinase inhibitor activity"/>
    <property type="evidence" value="ECO:0007669"/>
    <property type="project" value="UniProtKB-KW"/>
</dbReference>
<gene>
    <name evidence="4" type="ORF">GOP47_0002347</name>
</gene>
<feature type="region of interest" description="Disordered" evidence="3">
    <location>
        <begin position="1"/>
        <end position="134"/>
    </location>
</feature>
<keyword evidence="2" id="KW-0131">Cell cycle</keyword>
<dbReference type="EMBL" id="JABFUD020000003">
    <property type="protein sequence ID" value="KAI5082604.1"/>
    <property type="molecule type" value="Genomic_DNA"/>
</dbReference>
<keyword evidence="1" id="KW-0649">Protein kinase inhibitor</keyword>
<dbReference type="OrthoDB" id="1840446at2759"/>
<dbReference type="InterPro" id="IPR040389">
    <property type="entry name" value="SMR"/>
</dbReference>
<keyword evidence="5" id="KW-1185">Reference proteome</keyword>
<evidence type="ECO:0000256" key="3">
    <source>
        <dbReference type="SAM" id="MobiDB-lite"/>
    </source>
</evidence>
<dbReference type="AlphaFoldDB" id="A0A9D4VA79"/>
<sequence length="205" mass="22520">MPPACSLASDSDGGEESLSNVSSQQTFKNLSSPSMSQKSSSFVNSSRSPEYQQRVGCPNSSEGTQEWSEGEVSASTFSSSLKEARSSSWEEEESSSHGSLEGAGEGESRMVVVGEPGESWSSSRTRERPSSCEVELGAEENDGCYTPRAKDCIIPQVRLCPPAPRKRKPCLRLTFTPCHLSRFFMVPDFDAFFPHHHHHQIPLQE</sequence>
<reference evidence="4" key="1">
    <citation type="submission" date="2021-01" db="EMBL/GenBank/DDBJ databases">
        <title>Adiantum capillus-veneris genome.</title>
        <authorList>
            <person name="Fang Y."/>
            <person name="Liao Q."/>
        </authorList>
    </citation>
    <scope>NUCLEOTIDE SEQUENCE</scope>
    <source>
        <strain evidence="4">H3</strain>
        <tissue evidence="4">Leaf</tissue>
    </source>
</reference>
<name>A0A9D4VA79_ADICA</name>
<evidence type="ECO:0000256" key="2">
    <source>
        <dbReference type="ARBA" id="ARBA00023306"/>
    </source>
</evidence>
<dbReference type="GO" id="GO:0032875">
    <property type="term" value="P:regulation of DNA endoreduplication"/>
    <property type="evidence" value="ECO:0007669"/>
    <property type="project" value="InterPro"/>
</dbReference>
<comment type="caution">
    <text evidence="4">The sequence shown here is derived from an EMBL/GenBank/DDBJ whole genome shotgun (WGS) entry which is preliminary data.</text>
</comment>
<feature type="compositionally biased region" description="Low complexity" evidence="3">
    <location>
        <begin position="31"/>
        <end position="41"/>
    </location>
</feature>
<evidence type="ECO:0000313" key="4">
    <source>
        <dbReference type="EMBL" id="KAI5082604.1"/>
    </source>
</evidence>
<feature type="compositionally biased region" description="Polar residues" evidence="3">
    <location>
        <begin position="17"/>
        <end position="30"/>
    </location>
</feature>
<proteinExistence type="predicted"/>
<feature type="compositionally biased region" description="Polar residues" evidence="3">
    <location>
        <begin position="58"/>
        <end position="81"/>
    </location>
</feature>